<dbReference type="AlphaFoldDB" id="A0A5P1ER20"/>
<dbReference type="GO" id="GO:0019464">
    <property type="term" value="P:glycine decarboxylation via glycine cleavage system"/>
    <property type="evidence" value="ECO:0007669"/>
    <property type="project" value="InterPro"/>
</dbReference>
<sequence length="110" mass="12020">MRIAAQISRRLNYLSSASVTPDEIVNKDADQLAMNLTRAWRLTDLRGKTDHLGDVVYVELPDVGTTVTKGNNFGAFESVKATSDAYSPVSGEIVGVVYVQEFRFCNSSSS</sequence>
<dbReference type="PANTHER" id="PTHR11715">
    <property type="entry name" value="GLYCINE CLEAVAGE SYSTEM H PROTEIN"/>
    <property type="match status" value="1"/>
</dbReference>
<dbReference type="Gene3D" id="2.40.50.100">
    <property type="match status" value="1"/>
</dbReference>
<dbReference type="PANTHER" id="PTHR11715:SF3">
    <property type="entry name" value="GLYCINE CLEAVAGE SYSTEM H PROTEIN-RELATED"/>
    <property type="match status" value="1"/>
</dbReference>
<protein>
    <recommendedName>
        <fullName evidence="3">Lipoyl-binding domain-containing protein</fullName>
    </recommendedName>
</protein>
<accession>A0A5P1ER20</accession>
<dbReference type="CDD" id="cd06848">
    <property type="entry name" value="GCS_H"/>
    <property type="match status" value="1"/>
</dbReference>
<name>A0A5P1ER20_ASPOF</name>
<gene>
    <name evidence="1" type="ORF">A4U43_C05F11920</name>
</gene>
<dbReference type="GO" id="GO:0005739">
    <property type="term" value="C:mitochondrion"/>
    <property type="evidence" value="ECO:0007669"/>
    <property type="project" value="TreeGrafter"/>
</dbReference>
<evidence type="ECO:0000313" key="1">
    <source>
        <dbReference type="EMBL" id="ONK68465.1"/>
    </source>
</evidence>
<dbReference type="InterPro" id="IPR033753">
    <property type="entry name" value="GCV_H/Fam206"/>
</dbReference>
<dbReference type="InterPro" id="IPR002930">
    <property type="entry name" value="GCV_H"/>
</dbReference>
<dbReference type="EMBL" id="CM007385">
    <property type="protein sequence ID" value="ONK68465.1"/>
    <property type="molecule type" value="Genomic_DNA"/>
</dbReference>
<dbReference type="Pfam" id="PF01597">
    <property type="entry name" value="GCV_H"/>
    <property type="match status" value="1"/>
</dbReference>
<evidence type="ECO:0008006" key="3">
    <source>
        <dbReference type="Google" id="ProtNLM"/>
    </source>
</evidence>
<dbReference type="Gramene" id="ONK68465">
    <property type="protein sequence ID" value="ONK68465"/>
    <property type="gene ID" value="A4U43_C05F11920"/>
</dbReference>
<dbReference type="Proteomes" id="UP000243459">
    <property type="component" value="Chromosome 5"/>
</dbReference>
<dbReference type="GO" id="GO:0005960">
    <property type="term" value="C:glycine cleavage complex"/>
    <property type="evidence" value="ECO:0007669"/>
    <property type="project" value="InterPro"/>
</dbReference>
<dbReference type="GO" id="GO:0009249">
    <property type="term" value="P:protein lipoylation"/>
    <property type="evidence" value="ECO:0007669"/>
    <property type="project" value="TreeGrafter"/>
</dbReference>
<dbReference type="SUPFAM" id="SSF51230">
    <property type="entry name" value="Single hybrid motif"/>
    <property type="match status" value="1"/>
</dbReference>
<reference evidence="2" key="1">
    <citation type="journal article" date="2017" name="Nat. Commun.">
        <title>The asparagus genome sheds light on the origin and evolution of a young Y chromosome.</title>
        <authorList>
            <person name="Harkess A."/>
            <person name="Zhou J."/>
            <person name="Xu C."/>
            <person name="Bowers J.E."/>
            <person name="Van der Hulst R."/>
            <person name="Ayyampalayam S."/>
            <person name="Mercati F."/>
            <person name="Riccardi P."/>
            <person name="McKain M.R."/>
            <person name="Kakrana A."/>
            <person name="Tang H."/>
            <person name="Ray J."/>
            <person name="Groenendijk J."/>
            <person name="Arikit S."/>
            <person name="Mathioni S.M."/>
            <person name="Nakano M."/>
            <person name="Shan H."/>
            <person name="Telgmann-Rauber A."/>
            <person name="Kanno A."/>
            <person name="Yue Z."/>
            <person name="Chen H."/>
            <person name="Li W."/>
            <person name="Chen Y."/>
            <person name="Xu X."/>
            <person name="Zhang Y."/>
            <person name="Luo S."/>
            <person name="Chen H."/>
            <person name="Gao J."/>
            <person name="Mao Z."/>
            <person name="Pires J.C."/>
            <person name="Luo M."/>
            <person name="Kudrna D."/>
            <person name="Wing R.A."/>
            <person name="Meyers B.C."/>
            <person name="Yi K."/>
            <person name="Kong H."/>
            <person name="Lavrijsen P."/>
            <person name="Sunseri F."/>
            <person name="Falavigna A."/>
            <person name="Ye Y."/>
            <person name="Leebens-Mack J.H."/>
            <person name="Chen G."/>
        </authorList>
    </citation>
    <scope>NUCLEOTIDE SEQUENCE [LARGE SCALE GENOMIC DNA]</scope>
    <source>
        <strain evidence="2">cv. DH0086</strain>
    </source>
</reference>
<dbReference type="InterPro" id="IPR011053">
    <property type="entry name" value="Single_hybrid_motif"/>
</dbReference>
<evidence type="ECO:0000313" key="2">
    <source>
        <dbReference type="Proteomes" id="UP000243459"/>
    </source>
</evidence>
<organism evidence="1 2">
    <name type="scientific">Asparagus officinalis</name>
    <name type="common">Garden asparagus</name>
    <dbReference type="NCBI Taxonomy" id="4686"/>
    <lineage>
        <taxon>Eukaryota</taxon>
        <taxon>Viridiplantae</taxon>
        <taxon>Streptophyta</taxon>
        <taxon>Embryophyta</taxon>
        <taxon>Tracheophyta</taxon>
        <taxon>Spermatophyta</taxon>
        <taxon>Magnoliopsida</taxon>
        <taxon>Liliopsida</taxon>
        <taxon>Asparagales</taxon>
        <taxon>Asparagaceae</taxon>
        <taxon>Asparagoideae</taxon>
        <taxon>Asparagus</taxon>
    </lineage>
</organism>
<keyword evidence="2" id="KW-1185">Reference proteome</keyword>
<proteinExistence type="predicted"/>